<dbReference type="EMBL" id="AP008231">
    <property type="protein sequence ID" value="BAD79070.1"/>
    <property type="molecule type" value="Genomic_DNA"/>
</dbReference>
<dbReference type="GO" id="GO:0005576">
    <property type="term" value="C:extracellular region"/>
    <property type="evidence" value="ECO:0007669"/>
    <property type="project" value="TreeGrafter"/>
</dbReference>
<gene>
    <name evidence="11" type="ordered locus">syc0880_c</name>
</gene>
<dbReference type="KEGG" id="syc:syc0880_c"/>
<evidence type="ECO:0000313" key="11">
    <source>
        <dbReference type="EMBL" id="BAD79070.1"/>
    </source>
</evidence>
<keyword evidence="8 9" id="KW-0961">Cell wall biogenesis/degradation</keyword>
<keyword evidence="7 9" id="KW-0573">Peptidoglycan synthesis</keyword>
<evidence type="ECO:0000313" key="12">
    <source>
        <dbReference type="Proteomes" id="UP000001175"/>
    </source>
</evidence>
<dbReference type="Proteomes" id="UP000001175">
    <property type="component" value="Chromosome"/>
</dbReference>
<dbReference type="InterPro" id="IPR005490">
    <property type="entry name" value="LD_TPept_cat_dom"/>
</dbReference>
<evidence type="ECO:0000256" key="3">
    <source>
        <dbReference type="ARBA" id="ARBA00022676"/>
    </source>
</evidence>
<sequence length="208" mass="22372">MGSLVGTRRWQNLLSTVGEIASEFNLAAMALRLLWNSSLLVACCAIASPLAAIPIPPPATMAVPAIPVEATIAPPPAPAPTTKLVLSLRQRRVTVYRDRLAIASYPVGIGKPGWETPRGTFRVMSKIVNPTWQHPWNGSLVPPGPNNPLGDRWIGFWTDGKNSIGFHGTTAESLIGQAVSHGCVRMKNRDIRALFELVEEGAIVSVQP</sequence>
<dbReference type="PANTHER" id="PTHR30582">
    <property type="entry name" value="L,D-TRANSPEPTIDASE"/>
    <property type="match status" value="1"/>
</dbReference>
<evidence type="ECO:0000256" key="1">
    <source>
        <dbReference type="ARBA" id="ARBA00004752"/>
    </source>
</evidence>
<dbReference type="GO" id="GO:0018104">
    <property type="term" value="P:peptidoglycan-protein cross-linking"/>
    <property type="evidence" value="ECO:0007669"/>
    <property type="project" value="TreeGrafter"/>
</dbReference>
<comment type="similarity">
    <text evidence="2">Belongs to the YkuD family.</text>
</comment>
<keyword evidence="3" id="KW-0328">Glycosyltransferase</keyword>
<dbReference type="GO" id="GO:0071555">
    <property type="term" value="P:cell wall organization"/>
    <property type="evidence" value="ECO:0007669"/>
    <property type="project" value="UniProtKB-UniRule"/>
</dbReference>
<dbReference type="GO" id="GO:0008360">
    <property type="term" value="P:regulation of cell shape"/>
    <property type="evidence" value="ECO:0007669"/>
    <property type="project" value="UniProtKB-UniRule"/>
</dbReference>
<evidence type="ECO:0000256" key="8">
    <source>
        <dbReference type="ARBA" id="ARBA00023316"/>
    </source>
</evidence>
<accession>A0A0H3K7M1</accession>
<feature type="active site" description="Nucleophile" evidence="9">
    <location>
        <position position="183"/>
    </location>
</feature>
<dbReference type="Pfam" id="PF03734">
    <property type="entry name" value="YkuD"/>
    <property type="match status" value="1"/>
</dbReference>
<dbReference type="PROSITE" id="PS52029">
    <property type="entry name" value="LD_TPASE"/>
    <property type="match status" value="1"/>
</dbReference>
<dbReference type="eggNOG" id="COG1376">
    <property type="taxonomic scope" value="Bacteria"/>
</dbReference>
<comment type="pathway">
    <text evidence="1 9">Cell wall biogenesis; peptidoglycan biosynthesis.</text>
</comment>
<evidence type="ECO:0000259" key="10">
    <source>
        <dbReference type="PROSITE" id="PS52029"/>
    </source>
</evidence>
<dbReference type="SUPFAM" id="SSF141523">
    <property type="entry name" value="L,D-transpeptidase catalytic domain-like"/>
    <property type="match status" value="1"/>
</dbReference>
<keyword evidence="5" id="KW-0378">Hydrolase</keyword>
<organism evidence="11 12">
    <name type="scientific">Synechococcus sp. (strain ATCC 27144 / PCC 6301 / SAUG 1402/1)</name>
    <name type="common">Anacystis nidulans</name>
    <dbReference type="NCBI Taxonomy" id="269084"/>
    <lineage>
        <taxon>Bacteria</taxon>
        <taxon>Bacillati</taxon>
        <taxon>Cyanobacteriota</taxon>
        <taxon>Cyanophyceae</taxon>
        <taxon>Synechococcales</taxon>
        <taxon>Synechococcaceae</taxon>
        <taxon>Synechococcus</taxon>
    </lineage>
</organism>
<evidence type="ECO:0000256" key="7">
    <source>
        <dbReference type="ARBA" id="ARBA00022984"/>
    </source>
</evidence>
<evidence type="ECO:0000256" key="4">
    <source>
        <dbReference type="ARBA" id="ARBA00022679"/>
    </source>
</evidence>
<dbReference type="CDD" id="cd16913">
    <property type="entry name" value="YkuD_like"/>
    <property type="match status" value="1"/>
</dbReference>
<dbReference type="GO" id="GO:0016757">
    <property type="term" value="F:glycosyltransferase activity"/>
    <property type="evidence" value="ECO:0007669"/>
    <property type="project" value="UniProtKB-KW"/>
</dbReference>
<feature type="active site" description="Proton donor/acceptor" evidence="9">
    <location>
        <position position="167"/>
    </location>
</feature>
<reference evidence="11 12" key="1">
    <citation type="journal article" date="2007" name="Photosyn. Res.">
        <title>Complete nucleotide sequence of the freshwater unicellular cyanobacterium Synechococcus elongatus PCC 6301 chromosome: gene content and organization.</title>
        <authorList>
            <person name="Sugita C."/>
            <person name="Ogata K."/>
            <person name="Shikata M."/>
            <person name="Jikuya H."/>
            <person name="Takano J."/>
            <person name="Furumichi M."/>
            <person name="Kanehisa M."/>
            <person name="Omata T."/>
            <person name="Sugiura M."/>
            <person name="Sugita M."/>
        </authorList>
    </citation>
    <scope>NUCLEOTIDE SEQUENCE [LARGE SCALE GENOMIC DNA]</scope>
    <source>
        <strain evidence="12">ATCC 27144 / PCC 6301 / SAUG 1402/1</strain>
    </source>
</reference>
<evidence type="ECO:0000256" key="6">
    <source>
        <dbReference type="ARBA" id="ARBA00022960"/>
    </source>
</evidence>
<evidence type="ECO:0000256" key="2">
    <source>
        <dbReference type="ARBA" id="ARBA00005992"/>
    </source>
</evidence>
<proteinExistence type="inferred from homology"/>
<keyword evidence="4" id="KW-0808">Transferase</keyword>
<dbReference type="UniPathway" id="UPA00219"/>
<dbReference type="Gene3D" id="2.40.440.10">
    <property type="entry name" value="L,D-transpeptidase catalytic domain-like"/>
    <property type="match status" value="1"/>
</dbReference>
<evidence type="ECO:0000256" key="5">
    <source>
        <dbReference type="ARBA" id="ARBA00022801"/>
    </source>
</evidence>
<keyword evidence="6 9" id="KW-0133">Cell shape</keyword>
<dbReference type="InterPro" id="IPR038063">
    <property type="entry name" value="Transpep_catalytic_dom"/>
</dbReference>
<feature type="domain" description="L,D-TPase catalytic" evidence="10">
    <location>
        <begin position="82"/>
        <end position="207"/>
    </location>
</feature>
<protein>
    <recommendedName>
        <fullName evidence="10">L,D-TPase catalytic domain-containing protein</fullName>
    </recommendedName>
</protein>
<dbReference type="GO" id="GO:0071972">
    <property type="term" value="F:peptidoglycan L,D-transpeptidase activity"/>
    <property type="evidence" value="ECO:0007669"/>
    <property type="project" value="TreeGrafter"/>
</dbReference>
<dbReference type="PANTHER" id="PTHR30582:SF24">
    <property type="entry name" value="L,D-TRANSPEPTIDASE ERFK_SRFK-RELATED"/>
    <property type="match status" value="1"/>
</dbReference>
<dbReference type="InterPro" id="IPR050979">
    <property type="entry name" value="LD-transpeptidase"/>
</dbReference>
<dbReference type="AlphaFoldDB" id="A0A0H3K7M1"/>
<evidence type="ECO:0000256" key="9">
    <source>
        <dbReference type="PROSITE-ProRule" id="PRU01373"/>
    </source>
</evidence>
<name>A0A0H3K7M1_SYNP6</name>